<feature type="region of interest" description="Disordered" evidence="7">
    <location>
        <begin position="3076"/>
        <end position="3106"/>
    </location>
</feature>
<dbReference type="GO" id="GO:0004843">
    <property type="term" value="F:cysteine-type deubiquitinase activity"/>
    <property type="evidence" value="ECO:0007669"/>
    <property type="project" value="UniProtKB-EC"/>
</dbReference>
<reference evidence="11" key="1">
    <citation type="journal article" date="2020" name="Stud. Mycol.">
        <title>101 Dothideomycetes genomes: a test case for predicting lifestyles and emergence of pathogens.</title>
        <authorList>
            <person name="Haridas S."/>
            <person name="Albert R."/>
            <person name="Binder M."/>
            <person name="Bloem J."/>
            <person name="Labutti K."/>
            <person name="Salamov A."/>
            <person name="Andreopoulos B."/>
            <person name="Baker S."/>
            <person name="Barry K."/>
            <person name="Bills G."/>
            <person name="Bluhm B."/>
            <person name="Cannon C."/>
            <person name="Castanera R."/>
            <person name="Culley D."/>
            <person name="Daum C."/>
            <person name="Ezra D."/>
            <person name="Gonzalez J."/>
            <person name="Henrissat B."/>
            <person name="Kuo A."/>
            <person name="Liang C."/>
            <person name="Lipzen A."/>
            <person name="Lutzoni F."/>
            <person name="Magnuson J."/>
            <person name="Mondo S."/>
            <person name="Nolan M."/>
            <person name="Ohm R."/>
            <person name="Pangilinan J."/>
            <person name="Park H.-J."/>
            <person name="Ramirez L."/>
            <person name="Alfaro M."/>
            <person name="Sun H."/>
            <person name="Tritt A."/>
            <person name="Yoshinaga Y."/>
            <person name="Zwiers L.-H."/>
            <person name="Turgeon B."/>
            <person name="Goodwin S."/>
            <person name="Spatafora J."/>
            <person name="Crous P."/>
            <person name="Grigoriev I."/>
        </authorList>
    </citation>
    <scope>NUCLEOTIDE SEQUENCE</scope>
    <source>
        <strain evidence="11">CBS 122681</strain>
    </source>
</reference>
<dbReference type="Proteomes" id="UP000799324">
    <property type="component" value="Unassembled WGS sequence"/>
</dbReference>
<keyword evidence="12" id="KW-1185">Reference proteome</keyword>
<feature type="domain" description="DUF3645" evidence="9">
    <location>
        <begin position="2337"/>
        <end position="2369"/>
    </location>
</feature>
<feature type="domain" description="DUF6606" evidence="10">
    <location>
        <begin position="7"/>
        <end position="277"/>
    </location>
</feature>
<accession>A0A6A6SJG8</accession>
<keyword evidence="3" id="KW-0645">Protease</keyword>
<dbReference type="Pfam" id="PF20255">
    <property type="entry name" value="DUF6606"/>
    <property type="match status" value="1"/>
</dbReference>
<dbReference type="InterPro" id="IPR046541">
    <property type="entry name" value="DUF6606"/>
</dbReference>
<feature type="domain" description="DUF3638" evidence="8">
    <location>
        <begin position="1989"/>
        <end position="2212"/>
    </location>
</feature>
<evidence type="ECO:0000256" key="5">
    <source>
        <dbReference type="ARBA" id="ARBA00022801"/>
    </source>
</evidence>
<dbReference type="Pfam" id="PF12359">
    <property type="entry name" value="DUF3645"/>
    <property type="match status" value="1"/>
</dbReference>
<dbReference type="EC" id="3.4.19.12" evidence="2"/>
<evidence type="ECO:0000256" key="4">
    <source>
        <dbReference type="ARBA" id="ARBA00022786"/>
    </source>
</evidence>
<dbReference type="PANTHER" id="PTHR13367:SF33">
    <property type="entry name" value="P-LOOP CONTAINING NUCLEOSIDE TRIPHOSPHATE HYDROLASE PROTEIN"/>
    <property type="match status" value="1"/>
</dbReference>
<dbReference type="InterPro" id="IPR022099">
    <property type="entry name" value="DUF3638"/>
</dbReference>
<feature type="compositionally biased region" description="Acidic residues" evidence="7">
    <location>
        <begin position="3079"/>
        <end position="3106"/>
    </location>
</feature>
<organism evidence="11 12">
    <name type="scientific">Lophiostoma macrostomum CBS 122681</name>
    <dbReference type="NCBI Taxonomy" id="1314788"/>
    <lineage>
        <taxon>Eukaryota</taxon>
        <taxon>Fungi</taxon>
        <taxon>Dikarya</taxon>
        <taxon>Ascomycota</taxon>
        <taxon>Pezizomycotina</taxon>
        <taxon>Dothideomycetes</taxon>
        <taxon>Pleosporomycetidae</taxon>
        <taxon>Pleosporales</taxon>
        <taxon>Lophiostomataceae</taxon>
        <taxon>Lophiostoma</taxon>
    </lineage>
</organism>
<proteinExistence type="predicted"/>
<evidence type="ECO:0000256" key="6">
    <source>
        <dbReference type="ARBA" id="ARBA00022807"/>
    </source>
</evidence>
<comment type="catalytic activity">
    <reaction evidence="1">
        <text>Thiol-dependent hydrolysis of ester, thioester, amide, peptide and isopeptide bonds formed by the C-terminal Gly of ubiquitin (a 76-residue protein attached to proteins as an intracellular targeting signal).</text>
        <dbReference type="EC" id="3.4.19.12"/>
    </reaction>
</comment>
<dbReference type="InterPro" id="IPR022105">
    <property type="entry name" value="DUF3645"/>
</dbReference>
<name>A0A6A6SJG8_9PLEO</name>
<evidence type="ECO:0000259" key="9">
    <source>
        <dbReference type="Pfam" id="PF12359"/>
    </source>
</evidence>
<dbReference type="PANTHER" id="PTHR13367">
    <property type="entry name" value="UBIQUITIN THIOESTERASE"/>
    <property type="match status" value="1"/>
</dbReference>
<evidence type="ECO:0000256" key="2">
    <source>
        <dbReference type="ARBA" id="ARBA00012759"/>
    </source>
</evidence>
<keyword evidence="5" id="KW-0378">Hydrolase</keyword>
<evidence type="ECO:0000259" key="10">
    <source>
        <dbReference type="Pfam" id="PF20255"/>
    </source>
</evidence>
<evidence type="ECO:0000256" key="3">
    <source>
        <dbReference type="ARBA" id="ARBA00022670"/>
    </source>
</evidence>
<dbReference type="OrthoDB" id="3182339at2759"/>
<evidence type="ECO:0000259" key="8">
    <source>
        <dbReference type="Pfam" id="PF12340"/>
    </source>
</evidence>
<keyword evidence="4" id="KW-0833">Ubl conjugation pathway</keyword>
<dbReference type="InterPro" id="IPR051346">
    <property type="entry name" value="OTU_Deubiquitinase"/>
</dbReference>
<sequence>MSLLASVFNHLVLPPQLPGQQDEDLDGVGLDILARLTKAALTLGKLAGPDQAPAWDAVQQSLQRCHALHCLGRLDKQVLFSAFQQFDRGQPLILHVTEQNAALIIRQDSRNVVFEAFGASPPSAVPLASQGALLWDLPDCAAQIPESEFHKPSFQNALAEFLEKGSMEPLKFFQPQAKKAQVSVIESRDTASPGLITSVLLPLLEGMGSRADGNVPRIRKRVRDDATIATARLPWRRLPFWLTLRVSTQRQLQLALGSEDGRASYKFLIAVLLVDLLNDCPSQLSPELTMTLQAKICRRLAKLEQQKDTSRPLYDHLFEVVGPYCEKPIVRITKLVQSAWDKFKRETTRPVPCLPKQADQKALHLTLPHSGAYLVDILKLPRVQQKSTQSLRLPSRDGIISQAERFTDVYFTLARLEADIEAQRVPLGILASDQSACKKLAEFICDLFAVVGTSYDACPEQMSVFILSLFTLWTRLDQCMAAVCPMLLDYQPVFKSELLDALHLPTTLQMQRLHDIQAYLRGRFSKARYDKTILSEPDKHSFPVRYATGSRPMQELLGRIRQASAEARHAKSVELDTWWRDYDEHSTSMSSGTCVCTFNRDGTRNVKGCTKCWHRRARNRMEIYAHEDFLPSAPAKAALVVFELGIPDFVASYRDATWKIVALAHPTAPSSTTPSKLLDEYDPLFKYTRGASTRLTLASTSKSFCGTHYKVAKERMRASQSDVLFPNGLNFLYYDTASETWLKDFDKPLTFQHLCGVHLPPALRDSVVPNVSHPPADAPGPTSYEIVASETKTPANMPVHEFTAYQRLLAGKTRRWYTMLVELGASNLNFSNESTIHLFNGLATQAGPAVYEKGLFRDAHVVFKDASFCSRLVQQIGNRLRNIAPNWREVRCMELLITLSLRLYNLSSSSYSTQAATKLVKEARDITLQWITRLRSDVRNAVDASTAKSAAEYAFLAALLCRRTFSTFANTDRLIGRDDLSVFVQASLALQQNLLVDLEQLPPLPKLMLIRDTKMAYEIQSVLLRSIFDAPDSIGTAINASWSDTKIFAAWQNLSASDDRWLVSTMAETAGQCCQVVHYNYIAGHLLVDGKPLGRLPREIRDSNEVKRFFGTRHLLTYRSADPGMSYVMAGSIQGNKVHFGIRGGHVVIRTRTKNRVLEYIPPEIFLGTNTSDADFPHSLISDCAHWLNLETRCLEIRRSPSHWTTRSADWIVDIIARRANRNNRSSLVDPKSVLCKQVTDMFRFFETPDKITVFQPKSATSRLSLELRHLQLSFWVNSKGLLQCKELNAEIDPNQDAGTLYGLRSMIILRDVDNNKRRSIIVPCGAVSTKRRGMHVSVEAASTAQYARFEIDSVLGRLTCPVEPVLVYTKARLHAYTSFVMPDPLTGRTGTEEALRILQSGYCQPWMPLAVTPREILDDIGKLSPRREYYPKDKKTLQTVTWNPDLTVVIQHDAFDIVVQSILHKSEQLEQFYGCCENNDATPVGHFPSHLRSRGISQRRLYECSMLTDANEQTFVDTFYNSGDWKADSKQAAKVYHLTMTMTKRPFIMPPARHLSLILENSLLLGGFDTTAEIMPVSLADVVERQADEQFGSLVNTFAHSDPQDSYRLIFRLGLMSLNPKNDIDLLKVFAAFACLTELKDLQAPPYPSFTGFQLNDPATADSLFRVISVDLPEQGRGKYDRAQEAHRRACIEEGRRLTRFVVDQWPNEAVTLAGFQPDSDRIDAELAMERIAVEWKRLLKNSELSSYVMRVQNILIRCKGAQYTSMPAVWSLSQWPFHLPDRTQVVISTAELLGNHVTTPLTVPGLQELIPIGSPTSTLGIQPISPSQTASELAEILRVFTSSTDPLRQAYGKDLEESLTALQGSCSPLQAAATGTALNVMTISRNILEVRILVTEHLARLRNAFSAGEDRFKWLELCNLWPCKTSIDLLERLRSSDPGLQLNPIAKEAVVSHGMLITTLQRLLRIQDFLCQGQTARYQEELMNPGHMNWDPAAFPDWLLLEIDGNILIRPEQVDVAHAIIAPTSGQNSVLQLNMGKGKTSCIVPMAMAILSDGKQLARLVVPKPLILPTAQMIQSRLGGLIGRETRHVPFSRRTKPTKSRLQLYADLHDDMLNVHGIVLSALEHVLSYRLSGLQHLTTADLDTAHEMIGFQSWLSDTCRDVLDESDVSLAVKTQLIYPNGEQIMVDGHPHRWEVAQALLGLVKDHLPGLKRKFPKSIEIIDRPNGFPMIYFLQSDVEEELHRRIIDDVCSGKTSFLRFTDAVDSSSGLSKRHAAHVRKVLSDHDLNTKLSKRVAKAFADSSTASKILLLVRGLLHNRIILLCLKKRWNVQYGLHPNRDPVAVPFEAKGVPSEQAEFGHPDAAIFFTCLGFYYFGLNPQQFSQGLRRVLSSHDPSSTYDRWTGSCHTLPEALQHWNVINVDDQGQMQLLWKYLRFSRSVLDHYMNHFVFPLHAKQFAFKLQASGWDLPLLSSAEDTNRRCAKTTGFSGTNDNKALLPLTIQQHDLPTLRQTNAEVLICLLQERNRGYHVAAREGKRLSERGFLKELAQKKIRVLIDAGAYILEMSNAELAKTWLDIDTDPQAAVYFGFDNRAWVRYRGTKTAVPLLATPLANNLDGCLVYLDEAHTRGVDLKLPLHSRGALTLALGQSKDHTVQAAMRLRQLGTSQSVCFFAAPEAHRSILDVCGLKETAKVDSSHVVHWLLEQTCRANEQLQSLYISQGTDFCIRTNAQWMYPRFLTRRDDRDALVEVLQVPEQQTLEQLYGNAGTKSAYLPSAEAMTPVVRTFSKQLSSMRQAVTDNAQAVCSSALEIVEQEREVEFQVEEVREVQRPTHYKPLKFPGLHPVITAFVNTGILDGDEGYLNVFTAISRTAVGQKFEIEGSESRVFVSVEFVRTIKKGPTDSFLRPVEWVLYSPTTTTALVIIAEEAELLIPTLRAQNRPAKVHLLMYSAPVTKKMSCFSDLTYHTLPKLPKAHVMPSWLTIEVGILAGRLYANFEECSRTMQYVAGYANGDRNGGLGRKASGFLLEWLSLRRKGQDVLHTPMGYICHGRPLHAEHAFFVASGGQDEVVLQSGHVEDDGDAVGDESIEEEDDEWLGEEDVEAMD</sequence>
<evidence type="ECO:0000313" key="12">
    <source>
        <dbReference type="Proteomes" id="UP000799324"/>
    </source>
</evidence>
<evidence type="ECO:0000256" key="1">
    <source>
        <dbReference type="ARBA" id="ARBA00000707"/>
    </source>
</evidence>
<keyword evidence="6" id="KW-0788">Thiol protease</keyword>
<dbReference type="Pfam" id="PF12340">
    <property type="entry name" value="DUF3638"/>
    <property type="match status" value="1"/>
</dbReference>
<evidence type="ECO:0000313" key="11">
    <source>
        <dbReference type="EMBL" id="KAF2647966.1"/>
    </source>
</evidence>
<evidence type="ECO:0000256" key="7">
    <source>
        <dbReference type="SAM" id="MobiDB-lite"/>
    </source>
</evidence>
<gene>
    <name evidence="11" type="ORF">K491DRAFT_722967</name>
</gene>
<dbReference type="GO" id="GO:0006508">
    <property type="term" value="P:proteolysis"/>
    <property type="evidence" value="ECO:0007669"/>
    <property type="project" value="UniProtKB-KW"/>
</dbReference>
<dbReference type="EMBL" id="MU004567">
    <property type="protein sequence ID" value="KAF2647966.1"/>
    <property type="molecule type" value="Genomic_DNA"/>
</dbReference>
<protein>
    <recommendedName>
        <fullName evidence="2">ubiquitinyl hydrolase 1</fullName>
        <ecNumber evidence="2">3.4.19.12</ecNumber>
    </recommendedName>
</protein>